<dbReference type="Gene3D" id="3.40.1030.10">
    <property type="entry name" value="Nucleoside phosphorylase/phosphoribosyltransferase catalytic domain"/>
    <property type="match status" value="1"/>
</dbReference>
<feature type="binding site" evidence="1">
    <location>
        <begin position="107"/>
        <end position="115"/>
    </location>
    <ligand>
        <name>5-phospho-alpha-D-ribose 1-diphosphate</name>
        <dbReference type="ChEBI" id="CHEBI:58017"/>
    </ligand>
</feature>
<comment type="caution">
    <text evidence="4">The sequence shown here is derived from an EMBL/GenBank/DDBJ whole genome shotgun (WGS) entry which is preliminary data.</text>
</comment>
<reference evidence="4" key="1">
    <citation type="submission" date="2020-05" db="EMBL/GenBank/DDBJ databases">
        <title>Chitinophaga laudate sp. nov., isolated from a tropical peat swamp.</title>
        <authorList>
            <person name="Goh C.B.S."/>
            <person name="Lee M.S."/>
            <person name="Parimannan S."/>
            <person name="Pasbakhsh P."/>
            <person name="Yule C.M."/>
            <person name="Rajandas H."/>
            <person name="Loke S."/>
            <person name="Croft L."/>
            <person name="Tan J.B.L."/>
        </authorList>
    </citation>
    <scope>NUCLEOTIDE SEQUENCE</scope>
    <source>
        <strain evidence="4">Mgbs1</strain>
    </source>
</reference>
<feature type="binding site" evidence="1">
    <location>
        <position position="165"/>
    </location>
    <ligand>
        <name>anthranilate</name>
        <dbReference type="ChEBI" id="CHEBI:16567"/>
        <label>2</label>
    </ligand>
</feature>
<dbReference type="NCBIfam" id="TIGR01245">
    <property type="entry name" value="trpD"/>
    <property type="match status" value="1"/>
</dbReference>
<dbReference type="Pfam" id="PF02885">
    <property type="entry name" value="Glycos_trans_3N"/>
    <property type="match status" value="1"/>
</dbReference>
<feature type="binding site" evidence="1">
    <location>
        <position position="79"/>
    </location>
    <ligand>
        <name>5-phospho-alpha-D-ribose 1-diphosphate</name>
        <dbReference type="ChEBI" id="CHEBI:58017"/>
    </ligand>
</feature>
<dbReference type="GO" id="GO:0005829">
    <property type="term" value="C:cytosol"/>
    <property type="evidence" value="ECO:0007669"/>
    <property type="project" value="TreeGrafter"/>
</dbReference>
<dbReference type="InterPro" id="IPR017459">
    <property type="entry name" value="Glycosyl_Trfase_fam3_N_dom"/>
</dbReference>
<feature type="binding site" evidence="1">
    <location>
        <position position="224"/>
    </location>
    <ligand>
        <name>Mg(2+)</name>
        <dbReference type="ChEBI" id="CHEBI:18420"/>
        <label>2</label>
    </ligand>
</feature>
<keyword evidence="1" id="KW-0822">Tryptophan biosynthesis</keyword>
<dbReference type="Gene3D" id="1.20.970.10">
    <property type="entry name" value="Transferase, Pyrimidine Nucleoside Phosphorylase, Chain C"/>
    <property type="match status" value="1"/>
</dbReference>
<dbReference type="GO" id="GO:0004048">
    <property type="term" value="F:anthranilate phosphoribosyltransferase activity"/>
    <property type="evidence" value="ECO:0007669"/>
    <property type="project" value="UniProtKB-UniRule"/>
</dbReference>
<protein>
    <recommendedName>
        <fullName evidence="1">Anthranilate phosphoribosyltransferase</fullName>
        <ecNumber evidence="1">2.4.2.18</ecNumber>
    </recommendedName>
</protein>
<dbReference type="Proteomes" id="UP000281028">
    <property type="component" value="Unassembled WGS sequence"/>
</dbReference>
<comment type="function">
    <text evidence="1">Catalyzes the transfer of the phosphoribosyl group of 5-phosphorylribose-1-pyrophosphate (PRPP) to anthranilate to yield N-(5'-phosphoribosyl)-anthranilate (PRA).</text>
</comment>
<feature type="binding site" evidence="1">
    <location>
        <position position="223"/>
    </location>
    <ligand>
        <name>Mg(2+)</name>
        <dbReference type="ChEBI" id="CHEBI:18420"/>
        <label>2</label>
    </ligand>
</feature>
<organism evidence="4 5">
    <name type="scientific">Chitinophaga solisilvae</name>
    <dbReference type="NCBI Taxonomy" id="1233460"/>
    <lineage>
        <taxon>Bacteria</taxon>
        <taxon>Pseudomonadati</taxon>
        <taxon>Bacteroidota</taxon>
        <taxon>Chitinophagia</taxon>
        <taxon>Chitinophagales</taxon>
        <taxon>Chitinophagaceae</taxon>
        <taxon>Chitinophaga</taxon>
    </lineage>
</organism>
<evidence type="ECO:0000259" key="2">
    <source>
        <dbReference type="Pfam" id="PF00591"/>
    </source>
</evidence>
<feature type="domain" description="Glycosyl transferase family 3" evidence="2">
    <location>
        <begin position="75"/>
        <end position="320"/>
    </location>
</feature>
<dbReference type="GO" id="GO:0000287">
    <property type="term" value="F:magnesium ion binding"/>
    <property type="evidence" value="ECO:0007669"/>
    <property type="project" value="UniProtKB-UniRule"/>
</dbReference>
<keyword evidence="1 4" id="KW-0808">Transferase</keyword>
<feature type="binding site" evidence="1">
    <location>
        <position position="79"/>
    </location>
    <ligand>
        <name>anthranilate</name>
        <dbReference type="ChEBI" id="CHEBI:16567"/>
        <label>1</label>
    </ligand>
</feature>
<name>A0A433WNH6_9BACT</name>
<comment type="catalytic activity">
    <reaction evidence="1">
        <text>N-(5-phospho-beta-D-ribosyl)anthranilate + diphosphate = 5-phospho-alpha-D-ribose 1-diphosphate + anthranilate</text>
        <dbReference type="Rhea" id="RHEA:11768"/>
        <dbReference type="ChEBI" id="CHEBI:16567"/>
        <dbReference type="ChEBI" id="CHEBI:18277"/>
        <dbReference type="ChEBI" id="CHEBI:33019"/>
        <dbReference type="ChEBI" id="CHEBI:58017"/>
        <dbReference type="EC" id="2.4.2.18"/>
    </reaction>
</comment>
<dbReference type="AlphaFoldDB" id="A0A433WNH6"/>
<proteinExistence type="inferred from homology"/>
<dbReference type="InterPro" id="IPR036320">
    <property type="entry name" value="Glycosyl_Trfase_fam3_N_dom_sf"/>
</dbReference>
<evidence type="ECO:0000259" key="3">
    <source>
        <dbReference type="Pfam" id="PF02885"/>
    </source>
</evidence>
<dbReference type="InterPro" id="IPR005940">
    <property type="entry name" value="Anthranilate_Pribosyl_Tfrase"/>
</dbReference>
<dbReference type="PANTHER" id="PTHR43285:SF2">
    <property type="entry name" value="ANTHRANILATE PHOSPHORIBOSYLTRANSFERASE"/>
    <property type="match status" value="1"/>
</dbReference>
<dbReference type="HAMAP" id="MF_00211">
    <property type="entry name" value="TrpD"/>
    <property type="match status" value="1"/>
</dbReference>
<feature type="binding site" evidence="1">
    <location>
        <begin position="89"/>
        <end position="92"/>
    </location>
    <ligand>
        <name>5-phospho-alpha-D-ribose 1-diphosphate</name>
        <dbReference type="ChEBI" id="CHEBI:58017"/>
    </ligand>
</feature>
<dbReference type="EMBL" id="RIAR02000001">
    <property type="protein sequence ID" value="NSL87306.1"/>
    <property type="molecule type" value="Genomic_DNA"/>
</dbReference>
<keyword evidence="1" id="KW-0057">Aromatic amino acid biosynthesis</keyword>
<comment type="similarity">
    <text evidence="1">Belongs to the anthranilate phosphoribosyltransferase family.</text>
</comment>
<keyword evidence="1" id="KW-0479">Metal-binding</keyword>
<comment type="subunit">
    <text evidence="1">Homodimer.</text>
</comment>
<feature type="binding site" evidence="1">
    <location>
        <position position="119"/>
    </location>
    <ligand>
        <name>5-phospho-alpha-D-ribose 1-diphosphate</name>
        <dbReference type="ChEBI" id="CHEBI:58017"/>
    </ligand>
</feature>
<dbReference type="GO" id="GO:0000162">
    <property type="term" value="P:L-tryptophan biosynthetic process"/>
    <property type="evidence" value="ECO:0007669"/>
    <property type="project" value="UniProtKB-UniRule"/>
</dbReference>
<keyword evidence="1" id="KW-0028">Amino-acid biosynthesis</keyword>
<feature type="binding site" evidence="1">
    <location>
        <begin position="82"/>
        <end position="83"/>
    </location>
    <ligand>
        <name>5-phospho-alpha-D-ribose 1-diphosphate</name>
        <dbReference type="ChEBI" id="CHEBI:58017"/>
    </ligand>
</feature>
<dbReference type="InterPro" id="IPR035902">
    <property type="entry name" value="Nuc_phospho_transferase"/>
</dbReference>
<feature type="binding site" evidence="1">
    <location>
        <position position="91"/>
    </location>
    <ligand>
        <name>Mg(2+)</name>
        <dbReference type="ChEBI" id="CHEBI:18420"/>
        <label>1</label>
    </ligand>
</feature>
<dbReference type="InterPro" id="IPR000312">
    <property type="entry name" value="Glycosyl_Trfase_fam3"/>
</dbReference>
<keyword evidence="1 4" id="KW-0328">Glycosyltransferase</keyword>
<evidence type="ECO:0000313" key="5">
    <source>
        <dbReference type="Proteomes" id="UP000281028"/>
    </source>
</evidence>
<feature type="binding site" evidence="1">
    <location>
        <position position="224"/>
    </location>
    <ligand>
        <name>Mg(2+)</name>
        <dbReference type="ChEBI" id="CHEBI:18420"/>
        <label>1</label>
    </ligand>
</feature>
<feature type="binding site" evidence="1">
    <location>
        <position position="110"/>
    </location>
    <ligand>
        <name>anthranilate</name>
        <dbReference type="ChEBI" id="CHEBI:16567"/>
        <label>1</label>
    </ligand>
</feature>
<evidence type="ECO:0000313" key="4">
    <source>
        <dbReference type="EMBL" id="NSL87306.1"/>
    </source>
</evidence>
<sequence length="331" mass="35643">MKTLLGNLFRQETLSYTAARETLQEIGEGRYQPAQIAAFLTIFNMRSITPDELAGFRDAMLELCVKTDLSSWDPIDIVGTGGDGKDTFNISTTAALVVAGAGFKVAKHGNYGVSSTSGSSDVLQYLGLKFSHDPGVLQRSLHSAGICILHAPLFHPAMKHVAAIRKELQVRTFFNIIGPVINPASPRYQLLGVYSLELARLYGHLYQHTEVHYKIVHSLDVYDEVSLTGPVKLIGNRGTRLLQPADFGSTRVLPEELQGGGSVRAAAGILTDVLTGKATRAQTDAVLANAGLAIQLLRPELPLPDAVGIARESIDSGRAYLSLKNLIHSGT</sequence>
<feature type="domain" description="Glycosyl transferase family 3 N-terminal" evidence="3">
    <location>
        <begin position="3"/>
        <end position="63"/>
    </location>
</feature>
<keyword evidence="1" id="KW-0460">Magnesium</keyword>
<comment type="pathway">
    <text evidence="1">Amino-acid biosynthesis; L-tryptophan biosynthesis; L-tryptophan from chorismate: step 2/5.</text>
</comment>
<dbReference type="OrthoDB" id="9806430at2"/>
<dbReference type="SUPFAM" id="SSF52418">
    <property type="entry name" value="Nucleoside phosphorylase/phosphoribosyltransferase catalytic domain"/>
    <property type="match status" value="1"/>
</dbReference>
<dbReference type="SUPFAM" id="SSF47648">
    <property type="entry name" value="Nucleoside phosphorylase/phosphoribosyltransferase N-terminal domain"/>
    <property type="match status" value="1"/>
</dbReference>
<feature type="binding site" evidence="1">
    <location>
        <position position="87"/>
    </location>
    <ligand>
        <name>5-phospho-alpha-D-ribose 1-diphosphate</name>
        <dbReference type="ChEBI" id="CHEBI:58017"/>
    </ligand>
</feature>
<comment type="cofactor">
    <cofactor evidence="1">
        <name>Mg(2+)</name>
        <dbReference type="ChEBI" id="CHEBI:18420"/>
    </cofactor>
    <text evidence="1">Binds 2 magnesium ions per monomer.</text>
</comment>
<gene>
    <name evidence="1 4" type="primary">trpD</name>
    <name evidence="4" type="ORF">ECE50_010725</name>
</gene>
<dbReference type="EC" id="2.4.2.18" evidence="1"/>
<comment type="caution">
    <text evidence="1">Lacks conserved residue(s) required for the propagation of feature annotation.</text>
</comment>
<dbReference type="Pfam" id="PF00591">
    <property type="entry name" value="Glycos_transf_3"/>
    <property type="match status" value="1"/>
</dbReference>
<evidence type="ECO:0000256" key="1">
    <source>
        <dbReference type="HAMAP-Rule" id="MF_00211"/>
    </source>
</evidence>
<accession>A0A433WNH6</accession>
<dbReference type="PANTHER" id="PTHR43285">
    <property type="entry name" value="ANTHRANILATE PHOSPHORIBOSYLTRANSFERASE"/>
    <property type="match status" value="1"/>
</dbReference>
<keyword evidence="5" id="KW-1185">Reference proteome</keyword>